<evidence type="ECO:0000256" key="1">
    <source>
        <dbReference type="ARBA" id="ARBA00022450"/>
    </source>
</evidence>
<keyword evidence="2" id="KW-0597">Phosphoprotein</keyword>
<dbReference type="InterPro" id="IPR009081">
    <property type="entry name" value="PP-bd_ACP"/>
</dbReference>
<dbReference type="Pfam" id="PF00550">
    <property type="entry name" value="PP-binding"/>
    <property type="match status" value="1"/>
</dbReference>
<dbReference type="InterPro" id="IPR006162">
    <property type="entry name" value="Ppantetheine_attach_site"/>
</dbReference>
<accession>A0A1S1JMQ9</accession>
<dbReference type="PROSITE" id="PS50075">
    <property type="entry name" value="CARRIER"/>
    <property type="match status" value="1"/>
</dbReference>
<reference evidence="5 7" key="2">
    <citation type="submission" date="2016-12" db="EMBL/GenBank/DDBJ databases">
        <title>The new phylogeny of genus Mycobacterium.</title>
        <authorList>
            <person name="Tortoli E."/>
            <person name="Trovato A."/>
            <person name="Cirillo D.M."/>
        </authorList>
    </citation>
    <scope>NUCLEOTIDE SEQUENCE [LARGE SCALE GENOMIC DNA]</scope>
    <source>
        <strain evidence="5 7">CCUG 66554</strain>
    </source>
</reference>
<dbReference type="Gene3D" id="1.10.1200.10">
    <property type="entry name" value="ACP-like"/>
    <property type="match status" value="1"/>
</dbReference>
<proteinExistence type="predicted"/>
<dbReference type="InterPro" id="IPR036736">
    <property type="entry name" value="ACP-like_sf"/>
</dbReference>
<comment type="caution">
    <text evidence="5">The sequence shown here is derived from an EMBL/GenBank/DDBJ whole genome shotgun (WGS) entry which is preliminary data.</text>
</comment>
<dbReference type="KEGG" id="msao:MYCSP_12690"/>
<dbReference type="PROSITE" id="PS00012">
    <property type="entry name" value="PHOSPHOPANTETHEINE"/>
    <property type="match status" value="1"/>
</dbReference>
<dbReference type="STRING" id="1578165.BKG68_07710"/>
<protein>
    <submittedName>
        <fullName evidence="5">Actinorhodin polyketide synthase</fullName>
    </submittedName>
</protein>
<evidence type="ECO:0000313" key="5">
    <source>
        <dbReference type="EMBL" id="ORB56328.1"/>
    </source>
</evidence>
<dbReference type="EMBL" id="MLIH01000035">
    <property type="protein sequence ID" value="OHU06214.1"/>
    <property type="molecule type" value="Genomic_DNA"/>
</dbReference>
<evidence type="ECO:0000313" key="4">
    <source>
        <dbReference type="EMBL" id="OHU06214.1"/>
    </source>
</evidence>
<gene>
    <name evidence="4" type="ORF">BKG73_21855</name>
    <name evidence="5" type="ORF">BST43_14465</name>
</gene>
<dbReference type="Proteomes" id="UP000179621">
    <property type="component" value="Unassembled WGS sequence"/>
</dbReference>
<evidence type="ECO:0000256" key="2">
    <source>
        <dbReference type="ARBA" id="ARBA00022553"/>
    </source>
</evidence>
<evidence type="ECO:0000259" key="3">
    <source>
        <dbReference type="PROSITE" id="PS50075"/>
    </source>
</evidence>
<evidence type="ECO:0000313" key="6">
    <source>
        <dbReference type="Proteomes" id="UP000179621"/>
    </source>
</evidence>
<organism evidence="5 7">
    <name type="scientific">Mycobacteroides saopaulense</name>
    <dbReference type="NCBI Taxonomy" id="1578165"/>
    <lineage>
        <taxon>Bacteria</taxon>
        <taxon>Bacillati</taxon>
        <taxon>Actinomycetota</taxon>
        <taxon>Actinomycetes</taxon>
        <taxon>Mycobacteriales</taxon>
        <taxon>Mycobacteriaceae</taxon>
        <taxon>Mycobacteroides</taxon>
    </lineage>
</organism>
<dbReference type="OrthoDB" id="3537906at2"/>
<reference evidence="4 6" key="1">
    <citation type="submission" date="2016-10" db="EMBL/GenBank/DDBJ databases">
        <title>Evaluation of Human, Animal and Environmental Mycobacterium chelonae Isolates by Core Genome Phylogenomic Analysis, Targeted Gene Comparison, and Anti-microbial Susceptibility Patterns: A Tale of Mistaken Identities.</title>
        <authorList>
            <person name="Fogelson S.B."/>
            <person name="Camus A.C."/>
            <person name="Lorenz W."/>
            <person name="Vasireddy R."/>
            <person name="Vasireddy S."/>
            <person name="Smith T."/>
            <person name="Brown-Elliott B.A."/>
            <person name="Wallace R.J.Jr."/>
            <person name="Hasan N.A."/>
            <person name="Reischl U."/>
            <person name="Sanchez S."/>
        </authorList>
    </citation>
    <scope>NUCLEOTIDE SEQUENCE [LARGE SCALE GENOMIC DNA]</scope>
    <source>
        <strain evidence="4 6">8528</strain>
    </source>
</reference>
<dbReference type="EMBL" id="MVII01000017">
    <property type="protein sequence ID" value="ORB56328.1"/>
    <property type="molecule type" value="Genomic_DNA"/>
</dbReference>
<dbReference type="SUPFAM" id="SSF47336">
    <property type="entry name" value="ACP-like"/>
    <property type="match status" value="1"/>
</dbReference>
<name>A0A1S1JMQ9_9MYCO</name>
<sequence>MEMAEITLAQLHKILVACAGGEDDTEISPESATTEFEELGYDSLALMETAARLQREYGVHIAEEELADLTTPQQMLDVINAQLAGAA</sequence>
<keyword evidence="1" id="KW-0596">Phosphopantetheine</keyword>
<keyword evidence="6" id="KW-1185">Reference proteome</keyword>
<dbReference type="Proteomes" id="UP000192434">
    <property type="component" value="Unassembled WGS sequence"/>
</dbReference>
<evidence type="ECO:0000313" key="7">
    <source>
        <dbReference type="Proteomes" id="UP000192434"/>
    </source>
</evidence>
<dbReference type="AlphaFoldDB" id="A0A1S1JMQ9"/>
<feature type="domain" description="Carrier" evidence="3">
    <location>
        <begin position="5"/>
        <end position="83"/>
    </location>
</feature>